<reference evidence="3" key="1">
    <citation type="journal article" date="2011" name="PLoS Genet.">
        <title>Genomic analysis of the necrotrophic fungal pathogens Sclerotinia sclerotiorum and Botrytis cinerea.</title>
        <authorList>
            <person name="Amselem J."/>
            <person name="Cuomo C.A."/>
            <person name="van Kan J.A."/>
            <person name="Viaud M."/>
            <person name="Benito E.P."/>
            <person name="Couloux A."/>
            <person name="Coutinho P.M."/>
            <person name="de Vries R.P."/>
            <person name="Dyer P.S."/>
            <person name="Fillinger S."/>
            <person name="Fournier E."/>
            <person name="Gout L."/>
            <person name="Hahn M."/>
            <person name="Kohn L."/>
            <person name="Lapalu N."/>
            <person name="Plummer K.M."/>
            <person name="Pradier J.M."/>
            <person name="Quevillon E."/>
            <person name="Sharon A."/>
            <person name="Simon A."/>
            <person name="ten Have A."/>
            <person name="Tudzynski B."/>
            <person name="Tudzynski P."/>
            <person name="Wincker P."/>
            <person name="Andrew M."/>
            <person name="Anthouard V."/>
            <person name="Beever R.E."/>
            <person name="Beffa R."/>
            <person name="Benoit I."/>
            <person name="Bouzid O."/>
            <person name="Brault B."/>
            <person name="Chen Z."/>
            <person name="Choquer M."/>
            <person name="Collemare J."/>
            <person name="Cotton P."/>
            <person name="Danchin E.G."/>
            <person name="Da Silva C."/>
            <person name="Gautier A."/>
            <person name="Giraud C."/>
            <person name="Giraud T."/>
            <person name="Gonzalez C."/>
            <person name="Grossetete S."/>
            <person name="Guldener U."/>
            <person name="Henrissat B."/>
            <person name="Howlett B.J."/>
            <person name="Kodira C."/>
            <person name="Kretschmer M."/>
            <person name="Lappartient A."/>
            <person name="Leroch M."/>
            <person name="Levis C."/>
            <person name="Mauceli E."/>
            <person name="Neuveglise C."/>
            <person name="Oeser B."/>
            <person name="Pearson M."/>
            <person name="Poulain J."/>
            <person name="Poussereau N."/>
            <person name="Quesneville H."/>
            <person name="Rascle C."/>
            <person name="Schumacher J."/>
            <person name="Segurens B."/>
            <person name="Sexton A."/>
            <person name="Silva E."/>
            <person name="Sirven C."/>
            <person name="Soanes D.M."/>
            <person name="Talbot N.J."/>
            <person name="Templeton M."/>
            <person name="Yandava C."/>
            <person name="Yarden O."/>
            <person name="Zeng Q."/>
            <person name="Rollins J.A."/>
            <person name="Lebrun M.H."/>
            <person name="Dickman M."/>
        </authorList>
    </citation>
    <scope>NUCLEOTIDE SEQUENCE [LARGE SCALE GENOMIC DNA]</scope>
    <source>
        <strain evidence="3">T4</strain>
    </source>
</reference>
<protein>
    <submittedName>
        <fullName evidence="2">Uncharacterized protein</fullName>
    </submittedName>
</protein>
<dbReference type="InParanoid" id="G2YUH1"/>
<evidence type="ECO:0000256" key="1">
    <source>
        <dbReference type="SAM" id="MobiDB-lite"/>
    </source>
</evidence>
<evidence type="ECO:0000313" key="3">
    <source>
        <dbReference type="Proteomes" id="UP000008177"/>
    </source>
</evidence>
<evidence type="ECO:0000313" key="2">
    <source>
        <dbReference type="EMBL" id="CCD55269.1"/>
    </source>
</evidence>
<dbReference type="AlphaFoldDB" id="G2YUH1"/>
<accession>G2YUH1</accession>
<organism evidence="2 3">
    <name type="scientific">Botryotinia fuckeliana (strain T4)</name>
    <name type="common">Noble rot fungus</name>
    <name type="synonym">Botrytis cinerea</name>
    <dbReference type="NCBI Taxonomy" id="999810"/>
    <lineage>
        <taxon>Eukaryota</taxon>
        <taxon>Fungi</taxon>
        <taxon>Dikarya</taxon>
        <taxon>Ascomycota</taxon>
        <taxon>Pezizomycotina</taxon>
        <taxon>Leotiomycetes</taxon>
        <taxon>Helotiales</taxon>
        <taxon>Sclerotiniaceae</taxon>
        <taxon>Botrytis</taxon>
    </lineage>
</organism>
<gene>
    <name evidence="2" type="ORF">BofuT4_uP156650.1</name>
</gene>
<feature type="region of interest" description="Disordered" evidence="1">
    <location>
        <begin position="27"/>
        <end position="55"/>
    </location>
</feature>
<dbReference type="EMBL" id="FQ790354">
    <property type="protein sequence ID" value="CCD55269.1"/>
    <property type="molecule type" value="Genomic_DNA"/>
</dbReference>
<dbReference type="HOGENOM" id="CLU_3032136_0_0_1"/>
<dbReference type="Proteomes" id="UP000008177">
    <property type="component" value="Unplaced contigs"/>
</dbReference>
<proteinExistence type="predicted"/>
<sequence length="55" mass="6339">MKTTVLSLTHWINLIPFHARKRISRLHSKSWQKEGKGQPDEVGRKGSILHTIPHS</sequence>
<name>G2YUH1_BOTF4</name>
<feature type="compositionally biased region" description="Basic and acidic residues" evidence="1">
    <location>
        <begin position="31"/>
        <end position="44"/>
    </location>
</feature>